<comment type="subcellular location">
    <subcellularLocation>
        <location evidence="2">Mitochondrion inner membrane</location>
        <topology evidence="2">Multi-pass membrane protein</topology>
    </subcellularLocation>
</comment>
<feature type="transmembrane region" description="Helical" evidence="18">
    <location>
        <begin position="369"/>
        <end position="391"/>
    </location>
</feature>
<keyword evidence="15 18" id="KW-0472">Membrane</keyword>
<keyword evidence="6" id="KW-0679">Respiratory chain</keyword>
<evidence type="ECO:0000259" key="19">
    <source>
        <dbReference type="Pfam" id="PF00361"/>
    </source>
</evidence>
<dbReference type="InterPro" id="IPR003945">
    <property type="entry name" value="NU5C-like"/>
</dbReference>
<evidence type="ECO:0000256" key="18">
    <source>
        <dbReference type="SAM" id="Phobius"/>
    </source>
</evidence>
<dbReference type="EMBL" id="GU188852">
    <property type="protein sequence ID" value="ADA62258.1"/>
    <property type="molecule type" value="Genomic_DNA"/>
</dbReference>
<keyword evidence="11 18" id="KW-1133">Transmembrane helix</keyword>
<feature type="transmembrane region" description="Helical" evidence="18">
    <location>
        <begin position="337"/>
        <end position="357"/>
    </location>
</feature>
<dbReference type="InterPro" id="IPR010934">
    <property type="entry name" value="NADH_DH_su5_C"/>
</dbReference>
<evidence type="ECO:0000256" key="11">
    <source>
        <dbReference type="ARBA" id="ARBA00022989"/>
    </source>
</evidence>
<evidence type="ECO:0000256" key="13">
    <source>
        <dbReference type="ARBA" id="ARBA00023075"/>
    </source>
</evidence>
<dbReference type="PANTHER" id="PTHR42829:SF2">
    <property type="entry name" value="NADH-UBIQUINONE OXIDOREDUCTASE CHAIN 5"/>
    <property type="match status" value="1"/>
</dbReference>
<feature type="transmembrane region" description="Helical" evidence="18">
    <location>
        <begin position="242"/>
        <end position="260"/>
    </location>
</feature>
<feature type="transmembrane region" description="Helical" evidence="18">
    <location>
        <begin position="87"/>
        <end position="104"/>
    </location>
</feature>
<evidence type="ECO:0000256" key="14">
    <source>
        <dbReference type="ARBA" id="ARBA00023128"/>
    </source>
</evidence>
<comment type="function">
    <text evidence="1">Core subunit of the mitochondrial membrane respiratory chain NADH dehydrogenase (Complex I) that is believed to belong to the minimal assembly required for catalysis. Complex I functions in the transfer of electrons from NADH to the respiratory chain. The immediate electron acceptor for the enzyme is believed to be ubiquinone.</text>
</comment>
<keyword evidence="9" id="KW-1278">Translocase</keyword>
<feature type="transmembrane region" description="Helical" evidence="18">
    <location>
        <begin position="7"/>
        <end position="26"/>
    </location>
</feature>
<evidence type="ECO:0000256" key="7">
    <source>
        <dbReference type="ARBA" id="ARBA00022692"/>
    </source>
</evidence>
<keyword evidence="10" id="KW-0249">Electron transport</keyword>
<sequence>MYKMNLFFYINFFLSIIFFYISILFFYKMKLKLIEWEIYNYYSLEFGLVILLDWISLLFMSYVLFISSWVMYYSNGYMSNDKFKNRFLLMLMLFVLSMIMLIISPNIISLLFGWDGLGLISYYLVSYYQNFNSYNSGMITFLSNRIGDSFMLISIFLMMDYGGWNFIFYNYLEFNLFMLVMIILASMTKSAQIPFSLWLPMAMAAPTPVSSLVHSSTLVTAGIYLLIRFYEFFKFNLDKFNLFIYLFIMTMMMSSMSALMEMDLKKIIALSTLSQLSLMFMMLFMGFKELAFFHLLTHAIFKSLLFLCSGIIIHNYKNYQDIRVMGSLNKIMPMVSCYLNISGLSLCGLPFLSSFYTKDYIMELMFSEYYFNIMFILIYMLSISLTLLYYCRLIYYLNFNWLNLSSLNYFLDNKWLMMDSMKLLLIFSLIIGSIMMWFFLGNIKLVIMENLLFMMTYLLMLLILFKFFEKFIKMKLLNMQFYFFMNMWYLNYFFMNKFILLMSMNFMNTMEKGWGELIGSQGVFWLYKNFSLNYQIYQFNNFKYFMILFILMFYLVIFL</sequence>
<feature type="transmembrane region" description="Helical" evidence="18">
    <location>
        <begin position="293"/>
        <end position="316"/>
    </location>
</feature>
<feature type="transmembrane region" description="Helical" evidence="18">
    <location>
        <begin position="446"/>
        <end position="468"/>
    </location>
</feature>
<gene>
    <name evidence="21" type="primary">nad5</name>
</gene>
<dbReference type="Pfam" id="PF00361">
    <property type="entry name" value="Proton_antipo_M"/>
    <property type="match status" value="1"/>
</dbReference>
<evidence type="ECO:0000256" key="10">
    <source>
        <dbReference type="ARBA" id="ARBA00022982"/>
    </source>
</evidence>
<evidence type="ECO:0000259" key="20">
    <source>
        <dbReference type="Pfam" id="PF06455"/>
    </source>
</evidence>
<feature type="transmembrane region" description="Helical" evidence="18">
    <location>
        <begin position="46"/>
        <end position="66"/>
    </location>
</feature>
<name>D2K8M0_9NEOP</name>
<dbReference type="AlphaFoldDB" id="D2K8M0"/>
<evidence type="ECO:0000256" key="9">
    <source>
        <dbReference type="ARBA" id="ARBA00022967"/>
    </source>
</evidence>
<feature type="transmembrane region" description="Helical" evidence="18">
    <location>
        <begin position="174"/>
        <end position="199"/>
    </location>
</feature>
<dbReference type="PANTHER" id="PTHR42829">
    <property type="entry name" value="NADH-UBIQUINONE OXIDOREDUCTASE CHAIN 5"/>
    <property type="match status" value="1"/>
</dbReference>
<keyword evidence="5" id="KW-0813">Transport</keyword>
<keyword evidence="8" id="KW-0999">Mitochondrion inner membrane</keyword>
<evidence type="ECO:0000256" key="17">
    <source>
        <dbReference type="ARBA" id="ARBA00049551"/>
    </source>
</evidence>
<protein>
    <recommendedName>
        <fullName evidence="4">NADH-ubiquinone oxidoreductase chain 5</fullName>
        <ecNumber evidence="3">7.1.1.2</ecNumber>
    </recommendedName>
    <alternativeName>
        <fullName evidence="16">NADH dehydrogenase subunit 5</fullName>
    </alternativeName>
</protein>
<evidence type="ECO:0000256" key="2">
    <source>
        <dbReference type="ARBA" id="ARBA00004448"/>
    </source>
</evidence>
<dbReference type="GO" id="GO:0015990">
    <property type="term" value="P:electron transport coupled proton transport"/>
    <property type="evidence" value="ECO:0007669"/>
    <property type="project" value="TreeGrafter"/>
</dbReference>
<feature type="transmembrane region" description="Helical" evidence="18">
    <location>
        <begin position="211"/>
        <end position="230"/>
    </location>
</feature>
<evidence type="ECO:0000256" key="4">
    <source>
        <dbReference type="ARBA" id="ARBA00021096"/>
    </source>
</evidence>
<feature type="transmembrane region" description="Helical" evidence="18">
    <location>
        <begin position="423"/>
        <end position="440"/>
    </location>
</feature>
<evidence type="ECO:0000313" key="21">
    <source>
        <dbReference type="EMBL" id="ADA62258.1"/>
    </source>
</evidence>
<feature type="transmembrane region" description="Helical" evidence="18">
    <location>
        <begin position="542"/>
        <end position="558"/>
    </location>
</feature>
<evidence type="ECO:0000256" key="6">
    <source>
        <dbReference type="ARBA" id="ARBA00022660"/>
    </source>
</evidence>
<keyword evidence="12" id="KW-0520">NAD</keyword>
<dbReference type="GO" id="GO:0042773">
    <property type="term" value="P:ATP synthesis coupled electron transport"/>
    <property type="evidence" value="ECO:0007669"/>
    <property type="project" value="InterPro"/>
</dbReference>
<dbReference type="EC" id="7.1.1.2" evidence="3"/>
<reference evidence="21" key="1">
    <citation type="journal article" date="2009" name="BMC Genomics">
        <title>The mitochondrial genome of the 'twisted-wing parasite' Mengenilla australiensis (Insecta, Strepsiptera): a comparative study.</title>
        <authorList>
            <person name="McMahon D.P."/>
            <person name="Hayward A."/>
            <person name="Kathirithamby J."/>
        </authorList>
    </citation>
    <scope>NUCLEOTIDE SEQUENCE</scope>
</reference>
<keyword evidence="13" id="KW-0830">Ubiquinone</keyword>
<evidence type="ECO:0000256" key="16">
    <source>
        <dbReference type="ARBA" id="ARBA00031027"/>
    </source>
</evidence>
<evidence type="ECO:0000256" key="15">
    <source>
        <dbReference type="ARBA" id="ARBA00023136"/>
    </source>
</evidence>
<dbReference type="GO" id="GO:0005743">
    <property type="term" value="C:mitochondrial inner membrane"/>
    <property type="evidence" value="ECO:0007669"/>
    <property type="project" value="UniProtKB-SubCell"/>
</dbReference>
<dbReference type="InterPro" id="IPR001750">
    <property type="entry name" value="ND/Mrp_TM"/>
</dbReference>
<organism evidence="21">
    <name type="scientific">Mengenilla australiensis</name>
    <dbReference type="NCBI Taxonomy" id="701070"/>
    <lineage>
        <taxon>Eukaryota</taxon>
        <taxon>Metazoa</taxon>
        <taxon>Ecdysozoa</taxon>
        <taxon>Arthropoda</taxon>
        <taxon>Hexapoda</taxon>
        <taxon>Insecta</taxon>
        <taxon>Pterygota</taxon>
        <taxon>Neoptera</taxon>
        <taxon>Endopterygota</taxon>
        <taxon>Strepsiptera</taxon>
        <taxon>Mengenillidia</taxon>
        <taxon>Mengenillidae</taxon>
        <taxon>Mengenilla</taxon>
    </lineage>
</organism>
<dbReference type="GO" id="GO:0008137">
    <property type="term" value="F:NADH dehydrogenase (ubiquinone) activity"/>
    <property type="evidence" value="ECO:0007669"/>
    <property type="project" value="UniProtKB-EC"/>
</dbReference>
<proteinExistence type="predicted"/>
<evidence type="ECO:0000256" key="12">
    <source>
        <dbReference type="ARBA" id="ARBA00023027"/>
    </source>
</evidence>
<dbReference type="GO" id="GO:0003954">
    <property type="term" value="F:NADH dehydrogenase activity"/>
    <property type="evidence" value="ECO:0007669"/>
    <property type="project" value="TreeGrafter"/>
</dbReference>
<dbReference type="Pfam" id="PF06455">
    <property type="entry name" value="NADH5_C"/>
    <property type="match status" value="1"/>
</dbReference>
<feature type="domain" description="NADH:quinone oxidoreductase/Mrp antiporter transmembrane" evidence="19">
    <location>
        <begin position="104"/>
        <end position="377"/>
    </location>
</feature>
<keyword evidence="7 18" id="KW-0812">Transmembrane</keyword>
<keyword evidence="14 21" id="KW-0496">Mitochondrion</keyword>
<comment type="catalytic activity">
    <reaction evidence="17">
        <text>a ubiquinone + NADH + 5 H(+)(in) = a ubiquinol + NAD(+) + 4 H(+)(out)</text>
        <dbReference type="Rhea" id="RHEA:29091"/>
        <dbReference type="Rhea" id="RHEA-COMP:9565"/>
        <dbReference type="Rhea" id="RHEA-COMP:9566"/>
        <dbReference type="ChEBI" id="CHEBI:15378"/>
        <dbReference type="ChEBI" id="CHEBI:16389"/>
        <dbReference type="ChEBI" id="CHEBI:17976"/>
        <dbReference type="ChEBI" id="CHEBI:57540"/>
        <dbReference type="ChEBI" id="CHEBI:57945"/>
        <dbReference type="EC" id="7.1.1.2"/>
    </reaction>
</comment>
<accession>D2K8M0</accession>
<evidence type="ECO:0000256" key="3">
    <source>
        <dbReference type="ARBA" id="ARBA00012944"/>
    </source>
</evidence>
<feature type="domain" description="NADH dehydrogenase subunit 5 C-terminal" evidence="20">
    <location>
        <begin position="389"/>
        <end position="558"/>
    </location>
</feature>
<evidence type="ECO:0000256" key="8">
    <source>
        <dbReference type="ARBA" id="ARBA00022792"/>
    </source>
</evidence>
<geneLocation type="mitochondrion" evidence="21"/>
<feature type="transmembrane region" description="Helical" evidence="18">
    <location>
        <begin position="489"/>
        <end position="507"/>
    </location>
</feature>
<evidence type="ECO:0000256" key="5">
    <source>
        <dbReference type="ARBA" id="ARBA00022448"/>
    </source>
</evidence>
<evidence type="ECO:0000256" key="1">
    <source>
        <dbReference type="ARBA" id="ARBA00003257"/>
    </source>
</evidence>
<dbReference type="PRINTS" id="PR01434">
    <property type="entry name" value="NADHDHGNASE5"/>
</dbReference>